<keyword evidence="2" id="KW-0472">Membrane</keyword>
<dbReference type="EMBL" id="JABBPN010000007">
    <property type="protein sequence ID" value="NMO96034.1"/>
    <property type="molecule type" value="Genomic_DNA"/>
</dbReference>
<feature type="domain" description="LiaF transmembrane" evidence="4">
    <location>
        <begin position="11"/>
        <end position="115"/>
    </location>
</feature>
<dbReference type="InterPro" id="IPR047793">
    <property type="entry name" value="LiaF_C"/>
</dbReference>
<dbReference type="NCBIfam" id="NF040535">
    <property type="entry name" value="LiaF_C_term"/>
    <property type="match status" value="1"/>
</dbReference>
<dbReference type="RefSeq" id="WP_169504821.1">
    <property type="nucleotide sequence ID" value="NZ_JABBPN010000007.1"/>
</dbReference>
<feature type="region of interest" description="Disordered" evidence="1">
    <location>
        <begin position="163"/>
        <end position="201"/>
    </location>
</feature>
<evidence type="ECO:0000259" key="3">
    <source>
        <dbReference type="Pfam" id="PF09922"/>
    </source>
</evidence>
<evidence type="ECO:0000256" key="2">
    <source>
        <dbReference type="SAM" id="Phobius"/>
    </source>
</evidence>
<comment type="caution">
    <text evidence="5">The sequence shown here is derived from an EMBL/GenBank/DDBJ whole genome shotgun (WGS) entry which is preliminary data.</text>
</comment>
<dbReference type="Pfam" id="PF22570">
    <property type="entry name" value="LiaF-TM"/>
    <property type="match status" value="1"/>
</dbReference>
<evidence type="ECO:0000313" key="5">
    <source>
        <dbReference type="EMBL" id="NMO96034.1"/>
    </source>
</evidence>
<sequence length="327" mass="36257">MSRKTWNQLSAGMLLIGIGAFFILNELGFLNISLGTLISTFWPVILIWAGLQGMMSNTRNGGAFFGSLIPLMIGVFFLGRNLNLFWFSLGDMIKLAVPAVLICCGLYVIFKPKQSRHNEPSESGYMDYEDHRDEHFQTPPPAPKPGKLESSLDEVFEQRFGTKTESTAWEDENRELEPPSHVNSSHSHWKGHMHDGENSRGNTMNKSVFIGDVHFGKDYFALKPTNVSQFIGDTVLDLTRAQIPYGETKINISAFIGDVKIFVPNDLDVGVHVSTSSFIGDMSVLGQERSGFMSSAGLESPDFREAGKKIRINVSVFIGDVKVNKVG</sequence>
<name>A0A848M958_PAELE</name>
<protein>
    <submittedName>
        <fullName evidence="5">Cell wall-active antibiotics response protein</fullName>
    </submittedName>
</protein>
<dbReference type="InterPro" id="IPR024425">
    <property type="entry name" value="LiaF-like_C"/>
</dbReference>
<keyword evidence="2" id="KW-0812">Transmembrane</keyword>
<evidence type="ECO:0000313" key="6">
    <source>
        <dbReference type="Proteomes" id="UP000565468"/>
    </source>
</evidence>
<evidence type="ECO:0000259" key="4">
    <source>
        <dbReference type="Pfam" id="PF22570"/>
    </source>
</evidence>
<organism evidence="5 6">
    <name type="scientific">Paenibacillus lemnae</name>
    <dbReference type="NCBI Taxonomy" id="1330551"/>
    <lineage>
        <taxon>Bacteria</taxon>
        <taxon>Bacillati</taxon>
        <taxon>Bacillota</taxon>
        <taxon>Bacilli</taxon>
        <taxon>Bacillales</taxon>
        <taxon>Paenibacillaceae</taxon>
        <taxon>Paenibacillus</taxon>
    </lineage>
</organism>
<reference evidence="5 6" key="1">
    <citation type="submission" date="2020-04" db="EMBL/GenBank/DDBJ databases">
        <title>Paenibacillus algicola sp. nov., a novel marine bacterium producing alginate lyase.</title>
        <authorList>
            <person name="Huang H."/>
        </authorList>
    </citation>
    <scope>NUCLEOTIDE SEQUENCE [LARGE SCALE GENOMIC DNA]</scope>
    <source>
        <strain evidence="5 6">L7-75</strain>
    </source>
</reference>
<feature type="domain" description="Cell wall-active antibiotics response LiaF-like C-terminal" evidence="3">
    <location>
        <begin position="209"/>
        <end position="323"/>
    </location>
</feature>
<keyword evidence="2" id="KW-1133">Transmembrane helix</keyword>
<gene>
    <name evidence="5" type="ORF">HII30_09660</name>
</gene>
<keyword evidence="6" id="KW-1185">Reference proteome</keyword>
<dbReference type="InterPro" id="IPR054331">
    <property type="entry name" value="LiaF_TM"/>
</dbReference>
<feature type="transmembrane region" description="Helical" evidence="2">
    <location>
        <begin position="7"/>
        <end position="24"/>
    </location>
</feature>
<dbReference type="Proteomes" id="UP000565468">
    <property type="component" value="Unassembled WGS sequence"/>
</dbReference>
<proteinExistence type="predicted"/>
<evidence type="ECO:0000256" key="1">
    <source>
        <dbReference type="SAM" id="MobiDB-lite"/>
    </source>
</evidence>
<feature type="transmembrane region" description="Helical" evidence="2">
    <location>
        <begin position="30"/>
        <end position="51"/>
    </location>
</feature>
<accession>A0A848M958</accession>
<dbReference type="Pfam" id="PF09922">
    <property type="entry name" value="LiaF-like_C"/>
    <property type="match status" value="1"/>
</dbReference>
<feature type="transmembrane region" description="Helical" evidence="2">
    <location>
        <begin position="63"/>
        <end position="80"/>
    </location>
</feature>
<feature type="transmembrane region" description="Helical" evidence="2">
    <location>
        <begin position="92"/>
        <end position="110"/>
    </location>
</feature>
<dbReference type="AlphaFoldDB" id="A0A848M958"/>
<feature type="region of interest" description="Disordered" evidence="1">
    <location>
        <begin position="116"/>
        <end position="149"/>
    </location>
</feature>